<dbReference type="Proteomes" id="UP000005466">
    <property type="component" value="Unassembled WGS sequence"/>
</dbReference>
<accession>F3CIG3</accession>
<gene>
    <name evidence="1" type="ORF">Pgy4_39435</name>
</gene>
<organism evidence="1 2">
    <name type="scientific">Pseudomonas savastanoi pv. glycinea str. race 4</name>
    <dbReference type="NCBI Taxonomy" id="875330"/>
    <lineage>
        <taxon>Bacteria</taxon>
        <taxon>Pseudomonadati</taxon>
        <taxon>Pseudomonadota</taxon>
        <taxon>Gammaproteobacteria</taxon>
        <taxon>Pseudomonadales</taxon>
        <taxon>Pseudomonadaceae</taxon>
        <taxon>Pseudomonas</taxon>
    </lineage>
</organism>
<sequence length="42" mass="4615">LVKHHTRLPTLLCLLFFSGLLLPSVSLAANKTVYGLNEYASL</sequence>
<evidence type="ECO:0000313" key="2">
    <source>
        <dbReference type="Proteomes" id="UP000005466"/>
    </source>
</evidence>
<evidence type="ECO:0000313" key="1">
    <source>
        <dbReference type="EMBL" id="EGH19055.1"/>
    </source>
</evidence>
<dbReference type="EMBL" id="ADWY01003534">
    <property type="protein sequence ID" value="EGH19055.1"/>
    <property type="molecule type" value="Genomic_DNA"/>
</dbReference>
<dbReference type="AlphaFoldDB" id="F3CIG3"/>
<feature type="non-terminal residue" evidence="1">
    <location>
        <position position="1"/>
    </location>
</feature>
<comment type="caution">
    <text evidence="1">The sequence shown here is derived from an EMBL/GenBank/DDBJ whole genome shotgun (WGS) entry which is preliminary data.</text>
</comment>
<feature type="non-terminal residue" evidence="1">
    <location>
        <position position="42"/>
    </location>
</feature>
<reference evidence="1 2" key="1">
    <citation type="journal article" date="2011" name="PLoS Pathog.">
        <title>Dynamic evolution of pathogenicity revealed by sequencing and comparative genomics of 19 Pseudomonas syringae isolates.</title>
        <authorList>
            <person name="Baltrus D.A."/>
            <person name="Nishimura M.T."/>
            <person name="Romanchuk A."/>
            <person name="Chang J.H."/>
            <person name="Mukhtar M.S."/>
            <person name="Cherkis K."/>
            <person name="Roach J."/>
            <person name="Grant S.R."/>
            <person name="Jones C.D."/>
            <person name="Dangl J.L."/>
        </authorList>
    </citation>
    <scope>NUCLEOTIDE SEQUENCE [LARGE SCALE GENOMIC DNA]</scope>
    <source>
        <strain evidence="2">race 4</strain>
    </source>
</reference>
<proteinExistence type="predicted"/>
<protein>
    <submittedName>
        <fullName evidence="1">Uncharacterized protein</fullName>
    </submittedName>
</protein>
<name>F3CIG3_PSESG</name>